<gene>
    <name evidence="2" type="ORF">BA062_11980</name>
</gene>
<dbReference type="InterPro" id="IPR026467">
    <property type="entry name" value="Ser/Gly_Cys_C_dom"/>
</dbReference>
<name>A0A318LP24_9PSEU</name>
<reference evidence="2 3" key="1">
    <citation type="submission" date="2016-07" db="EMBL/GenBank/DDBJ databases">
        <title>Draft genome sequence of Prauserella sp. YIM 121212, isolated from alkaline soil.</title>
        <authorList>
            <person name="Ruckert C."/>
            <person name="Albersmeier A."/>
            <person name="Jiang C.-L."/>
            <person name="Jiang Y."/>
            <person name="Kalinowski J."/>
            <person name="Schneider O."/>
            <person name="Winkler A."/>
            <person name="Zotchev S.B."/>
        </authorList>
    </citation>
    <scope>NUCLEOTIDE SEQUENCE [LARGE SCALE GENOMIC DNA]</scope>
    <source>
        <strain evidence="2 3">YIM 121212</strain>
    </source>
</reference>
<keyword evidence="1" id="KW-1133">Transmembrane helix</keyword>
<comment type="caution">
    <text evidence="2">The sequence shown here is derived from an EMBL/GenBank/DDBJ whole genome shotgun (WGS) entry which is preliminary data.</text>
</comment>
<dbReference type="Proteomes" id="UP000247892">
    <property type="component" value="Unassembled WGS sequence"/>
</dbReference>
<evidence type="ECO:0000313" key="3">
    <source>
        <dbReference type="Proteomes" id="UP000247892"/>
    </source>
</evidence>
<accession>A0A318LP24</accession>
<organism evidence="2 3">
    <name type="scientific">Prauserella flavalba</name>
    <dbReference type="NCBI Taxonomy" id="1477506"/>
    <lineage>
        <taxon>Bacteria</taxon>
        <taxon>Bacillati</taxon>
        <taxon>Actinomycetota</taxon>
        <taxon>Actinomycetes</taxon>
        <taxon>Pseudonocardiales</taxon>
        <taxon>Pseudonocardiaceae</taxon>
        <taxon>Prauserella</taxon>
    </lineage>
</organism>
<keyword evidence="1" id="KW-0472">Membrane</keyword>
<evidence type="ECO:0000313" key="2">
    <source>
        <dbReference type="EMBL" id="PXY36151.1"/>
    </source>
</evidence>
<proteinExistence type="predicted"/>
<protein>
    <recommendedName>
        <fullName evidence="4">TIGR04222 domain-containing membrane protein</fullName>
    </recommendedName>
</protein>
<dbReference type="AlphaFoldDB" id="A0A318LP24"/>
<evidence type="ECO:0000256" key="1">
    <source>
        <dbReference type="SAM" id="Phobius"/>
    </source>
</evidence>
<dbReference type="EMBL" id="MASU01000005">
    <property type="protein sequence ID" value="PXY36151.1"/>
    <property type="molecule type" value="Genomic_DNA"/>
</dbReference>
<dbReference type="NCBIfam" id="TIGR04222">
    <property type="entry name" value="near_uncomplex"/>
    <property type="match status" value="1"/>
</dbReference>
<keyword evidence="1" id="KW-0812">Transmembrane</keyword>
<evidence type="ECO:0008006" key="4">
    <source>
        <dbReference type="Google" id="ProtNLM"/>
    </source>
</evidence>
<keyword evidence="3" id="KW-1185">Reference proteome</keyword>
<dbReference type="RefSeq" id="WP_110336151.1">
    <property type="nucleotide sequence ID" value="NZ_MASU01000005.1"/>
</dbReference>
<dbReference type="OrthoDB" id="4318370at2"/>
<feature type="transmembrane region" description="Helical" evidence="1">
    <location>
        <begin position="157"/>
        <end position="174"/>
    </location>
</feature>
<sequence length="245" mass="25230">MDGGVLACACAGGLSAAALLLRGVPFRARHPVTLSPAEAGFLRGGPRSAAGAALESLADAGRVEPHPAGGARRTYGTQGQLPDPLERAVYSALHDRLGPRALRHRPEVRRALPALVRRLAVAGLVPGRVRWVAVRLALAGVGMLAVARWAHGETRPWVLAVLGAAVALAAVVWMRPRRTVTGSRALRGHTRAASGFREAAPDSAGSGGAAYLAWYSDHDRPGYGAGFGEAGSGAMDSSGSWSGSD</sequence>
<feature type="transmembrane region" description="Helical" evidence="1">
    <location>
        <begin position="132"/>
        <end position="151"/>
    </location>
</feature>